<evidence type="ECO:0000313" key="2">
    <source>
        <dbReference type="EMBL" id="CAK0836031.1"/>
    </source>
</evidence>
<name>A0ABN9SU53_9DINO</name>
<dbReference type="EMBL" id="CAUYUJ010013336">
    <property type="protein sequence ID" value="CAK0836031.1"/>
    <property type="molecule type" value="Genomic_DNA"/>
</dbReference>
<comment type="caution">
    <text evidence="2">The sequence shown here is derived from an EMBL/GenBank/DDBJ whole genome shotgun (WGS) entry which is preliminary data.</text>
</comment>
<feature type="region of interest" description="Disordered" evidence="1">
    <location>
        <begin position="205"/>
        <end position="232"/>
    </location>
</feature>
<reference evidence="2" key="1">
    <citation type="submission" date="2023-10" db="EMBL/GenBank/DDBJ databases">
        <authorList>
            <person name="Chen Y."/>
            <person name="Shah S."/>
            <person name="Dougan E. K."/>
            <person name="Thang M."/>
            <person name="Chan C."/>
        </authorList>
    </citation>
    <scope>NUCLEOTIDE SEQUENCE [LARGE SCALE GENOMIC DNA]</scope>
</reference>
<evidence type="ECO:0000256" key="1">
    <source>
        <dbReference type="SAM" id="MobiDB-lite"/>
    </source>
</evidence>
<gene>
    <name evidence="2" type="ORF">PCOR1329_LOCUS32658</name>
</gene>
<organism evidence="2 3">
    <name type="scientific">Prorocentrum cordatum</name>
    <dbReference type="NCBI Taxonomy" id="2364126"/>
    <lineage>
        <taxon>Eukaryota</taxon>
        <taxon>Sar</taxon>
        <taxon>Alveolata</taxon>
        <taxon>Dinophyceae</taxon>
        <taxon>Prorocentrales</taxon>
        <taxon>Prorocentraceae</taxon>
        <taxon>Prorocentrum</taxon>
    </lineage>
</organism>
<protein>
    <submittedName>
        <fullName evidence="2">Uncharacterized protein</fullName>
    </submittedName>
</protein>
<proteinExistence type="predicted"/>
<keyword evidence="3" id="KW-1185">Reference proteome</keyword>
<dbReference type="Proteomes" id="UP001189429">
    <property type="component" value="Unassembled WGS sequence"/>
</dbReference>
<evidence type="ECO:0000313" key="3">
    <source>
        <dbReference type="Proteomes" id="UP001189429"/>
    </source>
</evidence>
<accession>A0ABN9SU53</accession>
<sequence length="263" mass="28390">MPKGVCAKGLVLRLSVTGQEEPSVSRSSHSIHPKDHFGFGIRQSKIMHQLYMRGTPTETIAEVYGLEKAVVDETIAVESGVFDARHPRRFGWDEAMHVLISNPGETRMCLEMCEPFNHDRWHPLEHCEGTLEQVVAAMAGLKKGPGGGRQCRVRGGPLDGAAVGASVQLTPAEPQTAGAAVRAFDLLGRLGGDATRLGAAMKQELERQVSPRSEPMVPLAQPPRAPAPSASAPKAVEGALSLAQAHWHWARDCVVRRTKRHAG</sequence>